<protein>
    <submittedName>
        <fullName evidence="3">Uncharacterized protein</fullName>
    </submittedName>
</protein>
<comment type="similarity">
    <text evidence="1">Belongs to the cycloisomerase 2 family.</text>
</comment>
<dbReference type="InterPro" id="IPR019405">
    <property type="entry name" value="Lactonase_7-beta_prop"/>
</dbReference>
<name>A0AAD5X0D2_9FUNG</name>
<dbReference type="PANTHER" id="PTHR30344:SF1">
    <property type="entry name" value="6-PHOSPHOGLUCONOLACTONASE"/>
    <property type="match status" value="1"/>
</dbReference>
<dbReference type="Pfam" id="PF10282">
    <property type="entry name" value="Lactonase"/>
    <property type="match status" value="1"/>
</dbReference>
<keyword evidence="4" id="KW-1185">Reference proteome</keyword>
<accession>A0AAD5X0D2</accession>
<dbReference type="GO" id="GO:0017057">
    <property type="term" value="F:6-phosphogluconolactonase activity"/>
    <property type="evidence" value="ECO:0007669"/>
    <property type="project" value="TreeGrafter"/>
</dbReference>
<evidence type="ECO:0000256" key="1">
    <source>
        <dbReference type="ARBA" id="ARBA00005564"/>
    </source>
</evidence>
<dbReference type="Proteomes" id="UP001212841">
    <property type="component" value="Unassembled WGS sequence"/>
</dbReference>
<dbReference type="InterPro" id="IPR011048">
    <property type="entry name" value="Haem_d1_sf"/>
</dbReference>
<evidence type="ECO:0000256" key="2">
    <source>
        <dbReference type="SAM" id="SignalP"/>
    </source>
</evidence>
<comment type="caution">
    <text evidence="3">The sequence shown here is derived from an EMBL/GenBank/DDBJ whole genome shotgun (WGS) entry which is preliminary data.</text>
</comment>
<dbReference type="EMBL" id="JADGJD010001445">
    <property type="protein sequence ID" value="KAJ3042065.1"/>
    <property type="molecule type" value="Genomic_DNA"/>
</dbReference>
<evidence type="ECO:0000313" key="4">
    <source>
        <dbReference type="Proteomes" id="UP001212841"/>
    </source>
</evidence>
<evidence type="ECO:0000313" key="3">
    <source>
        <dbReference type="EMBL" id="KAJ3042065.1"/>
    </source>
</evidence>
<keyword evidence="2" id="KW-0732">Signal</keyword>
<feature type="signal peptide" evidence="2">
    <location>
        <begin position="1"/>
        <end position="23"/>
    </location>
</feature>
<reference evidence="3" key="1">
    <citation type="submission" date="2020-05" db="EMBL/GenBank/DDBJ databases">
        <title>Phylogenomic resolution of chytrid fungi.</title>
        <authorList>
            <person name="Stajich J.E."/>
            <person name="Amses K."/>
            <person name="Simmons R."/>
            <person name="Seto K."/>
            <person name="Myers J."/>
            <person name="Bonds A."/>
            <person name="Quandt C.A."/>
            <person name="Barry K."/>
            <person name="Liu P."/>
            <person name="Grigoriev I."/>
            <person name="Longcore J.E."/>
            <person name="James T.Y."/>
        </authorList>
    </citation>
    <scope>NUCLEOTIDE SEQUENCE</scope>
    <source>
        <strain evidence="3">JEL0318</strain>
    </source>
</reference>
<sequence length="191" mass="20265">MARFQLLSLLVASFLLGGQQSAAAPQAAPKLPAADVYAYIGGTTWATVGTEVAVYKWDKKKPSLTYVSSIKPGVEGPTFMAFSPNRQYLYTTDEEGPWATISSFHVRPDGNLMKLNDATSQQAAGVAHVGVSPDGKFVGAAAYGSGSVIIYKVEKDGSLGKAVDTKQFGSDAKAHQVVFSKNGKRVYIPTL</sequence>
<dbReference type="SUPFAM" id="SSF51004">
    <property type="entry name" value="C-terminal (heme d1) domain of cytochrome cd1-nitrite reductase"/>
    <property type="match status" value="1"/>
</dbReference>
<organism evidence="3 4">
    <name type="scientific">Rhizophlyctis rosea</name>
    <dbReference type="NCBI Taxonomy" id="64517"/>
    <lineage>
        <taxon>Eukaryota</taxon>
        <taxon>Fungi</taxon>
        <taxon>Fungi incertae sedis</taxon>
        <taxon>Chytridiomycota</taxon>
        <taxon>Chytridiomycota incertae sedis</taxon>
        <taxon>Chytridiomycetes</taxon>
        <taxon>Rhizophlyctidales</taxon>
        <taxon>Rhizophlyctidaceae</taxon>
        <taxon>Rhizophlyctis</taxon>
    </lineage>
</organism>
<dbReference type="InterPro" id="IPR050282">
    <property type="entry name" value="Cycloisomerase_2"/>
</dbReference>
<dbReference type="InterPro" id="IPR015943">
    <property type="entry name" value="WD40/YVTN_repeat-like_dom_sf"/>
</dbReference>
<dbReference type="PANTHER" id="PTHR30344">
    <property type="entry name" value="6-PHOSPHOGLUCONOLACTONASE-RELATED"/>
    <property type="match status" value="1"/>
</dbReference>
<feature type="chain" id="PRO_5042218114" evidence="2">
    <location>
        <begin position="24"/>
        <end position="191"/>
    </location>
</feature>
<dbReference type="AlphaFoldDB" id="A0AAD5X0D2"/>
<feature type="non-terminal residue" evidence="3">
    <location>
        <position position="191"/>
    </location>
</feature>
<proteinExistence type="inferred from homology"/>
<dbReference type="Gene3D" id="2.130.10.10">
    <property type="entry name" value="YVTN repeat-like/Quinoprotein amine dehydrogenase"/>
    <property type="match status" value="1"/>
</dbReference>
<gene>
    <name evidence="3" type="ORF">HK097_002120</name>
</gene>